<dbReference type="FunFam" id="3.30.70.270:FF:000026">
    <property type="entry name" value="Transposon Ty3-G Gag-Pol polyprotein"/>
    <property type="match status" value="1"/>
</dbReference>
<reference evidence="7" key="2">
    <citation type="submission" date="2025-08" db="UniProtKB">
        <authorList>
            <consortium name="Ensembl"/>
        </authorList>
    </citation>
    <scope>IDENTIFICATION</scope>
</reference>
<dbReference type="AlphaFoldDB" id="A0A8C5D510"/>
<organism evidence="7 8">
    <name type="scientific">Gouania willdenowi</name>
    <name type="common">Blunt-snouted clingfish</name>
    <name type="synonym">Lepadogaster willdenowi</name>
    <dbReference type="NCBI Taxonomy" id="441366"/>
    <lineage>
        <taxon>Eukaryota</taxon>
        <taxon>Metazoa</taxon>
        <taxon>Chordata</taxon>
        <taxon>Craniata</taxon>
        <taxon>Vertebrata</taxon>
        <taxon>Euteleostomi</taxon>
        <taxon>Actinopterygii</taxon>
        <taxon>Neopterygii</taxon>
        <taxon>Teleostei</taxon>
        <taxon>Neoteleostei</taxon>
        <taxon>Acanthomorphata</taxon>
        <taxon>Ovalentaria</taxon>
        <taxon>Blenniimorphae</taxon>
        <taxon>Blenniiformes</taxon>
        <taxon>Gobiesocoidei</taxon>
        <taxon>Gobiesocidae</taxon>
        <taxon>Gobiesocinae</taxon>
        <taxon>Gouania</taxon>
    </lineage>
</organism>
<dbReference type="Ensembl" id="ENSGWIT00000002274.1">
    <property type="protein sequence ID" value="ENSGWIP00000002112.1"/>
    <property type="gene ID" value="ENSGWIG00000001159.1"/>
</dbReference>
<dbReference type="GO" id="GO:0003676">
    <property type="term" value="F:nucleic acid binding"/>
    <property type="evidence" value="ECO:0007669"/>
    <property type="project" value="InterPro"/>
</dbReference>
<dbReference type="Gene3D" id="1.10.340.70">
    <property type="match status" value="1"/>
</dbReference>
<dbReference type="SUPFAM" id="SSF56672">
    <property type="entry name" value="DNA/RNA polymerases"/>
    <property type="match status" value="1"/>
</dbReference>
<dbReference type="Pfam" id="PF00078">
    <property type="entry name" value="RVT_1"/>
    <property type="match status" value="1"/>
</dbReference>
<dbReference type="Proteomes" id="UP000694680">
    <property type="component" value="Chromosome 3"/>
</dbReference>
<evidence type="ECO:0000256" key="4">
    <source>
        <dbReference type="SAM" id="MobiDB-lite"/>
    </source>
</evidence>
<dbReference type="Gene3D" id="3.30.420.10">
    <property type="entry name" value="Ribonuclease H-like superfamily/Ribonuclease H"/>
    <property type="match status" value="1"/>
</dbReference>
<feature type="region of interest" description="Disordered" evidence="4">
    <location>
        <begin position="798"/>
        <end position="844"/>
    </location>
</feature>
<dbReference type="InterPro" id="IPR041588">
    <property type="entry name" value="Integrase_H2C2"/>
</dbReference>
<evidence type="ECO:0000259" key="5">
    <source>
        <dbReference type="PROSITE" id="PS50878"/>
    </source>
</evidence>
<dbReference type="EC" id="3.1.26.4" evidence="2"/>
<evidence type="ECO:0000256" key="1">
    <source>
        <dbReference type="ARBA" id="ARBA00010879"/>
    </source>
</evidence>
<dbReference type="Gene3D" id="3.10.10.10">
    <property type="entry name" value="HIV Type 1 Reverse Transcriptase, subunit A, domain 1"/>
    <property type="match status" value="1"/>
</dbReference>
<dbReference type="InterPro" id="IPR041577">
    <property type="entry name" value="RT_RNaseH_2"/>
</dbReference>
<dbReference type="FunFam" id="1.10.340.70:FF:000003">
    <property type="entry name" value="Protein CBG25708"/>
    <property type="match status" value="1"/>
</dbReference>
<evidence type="ECO:0000313" key="8">
    <source>
        <dbReference type="Proteomes" id="UP000694680"/>
    </source>
</evidence>
<feature type="compositionally biased region" description="Low complexity" evidence="4">
    <location>
        <begin position="798"/>
        <end position="807"/>
    </location>
</feature>
<dbReference type="PROSITE" id="PS50994">
    <property type="entry name" value="INTEGRASE"/>
    <property type="match status" value="1"/>
</dbReference>
<dbReference type="CDD" id="cd01647">
    <property type="entry name" value="RT_LTR"/>
    <property type="match status" value="1"/>
</dbReference>
<dbReference type="Pfam" id="PF17919">
    <property type="entry name" value="RT_RNaseH_2"/>
    <property type="match status" value="1"/>
</dbReference>
<proteinExistence type="inferred from homology"/>
<feature type="compositionally biased region" description="Basic and acidic residues" evidence="4">
    <location>
        <begin position="832"/>
        <end position="844"/>
    </location>
</feature>
<name>A0A8C5D510_GOUWI</name>
<sequence>MERLGVISRVEEPTDWCCGMVVAPKKDKEKVRICVDMTPLNESVCRERYILPSVEQTLGMLTGAQYFSKLDANMGFWQIPLSKESAPLTTFITPFGRYHFNRLPFDISSAPEHFQNMMVTEVTAGLEGVVCHMDDILVWGSTMEQHDKRLHAVLERAEKAGVTLNMSKCEFGKRKVKFLGFIVSAVGMSPDPEKTQAVQDMKEPSNVSELRSFLGMVNQLGKFIPNLSEKDKPLRDLLSAKNMWYWGQDQQKAFHNLKQELSSAPVLQLYDPNKPQKISADASSYGLGAVMLQREGDVWSPVAYASRSLTPTEQRYAQLEKEALALTWACERFNDFILGLHFELETDHKPLVSLLGGQALDALPPRIQRFRMRLMRYAYTIKHIPGKSLTTADTLSRLPLTNSVIHTDTDLMENTNIYVESVLEGLPASSKYLADLQGQLRSDSVCSQVMKHCVEGWLDCNHLQGAVKHYWPERAVLSVHNGLLLRGTRLVIHAIMRNGVLDKIHEGHQGVVKCRERARQAVWWPGLSNQISELVLKCRQCIQERVNVREPLMPTDLPERPWQKLGADLFTLKDKSYLLLIDYFSRYVKIAQLSPTRSVTVIVHLKSMFARHGIPETLITDNGPQFSCREMEHFAKEYCFEHITSSSRYPQSNGEAERDVRTVKDLLKKASDPYRALLADRTTALANGYSPAQLLMGRRLRTTLPMLPEALQPCVPDLRQVRHVERERRLRQTERFNARHRTRDLDKLLPGHSVWITDAKAQGTVTSVHQTPRSYVISGPHGTIRSNRSHLMPIPMSETQTEQQLTQSNEKSIPREAVSEPKAQQGVVRTRSGREVKKPERLNL</sequence>
<dbReference type="GO" id="GO:0004523">
    <property type="term" value="F:RNA-DNA hybrid ribonuclease activity"/>
    <property type="evidence" value="ECO:0007669"/>
    <property type="project" value="UniProtKB-EC"/>
</dbReference>
<evidence type="ECO:0000256" key="3">
    <source>
        <dbReference type="ARBA" id="ARBA00039658"/>
    </source>
</evidence>
<reference evidence="7" key="3">
    <citation type="submission" date="2025-09" db="UniProtKB">
        <authorList>
            <consortium name="Ensembl"/>
        </authorList>
    </citation>
    <scope>IDENTIFICATION</scope>
</reference>
<dbReference type="InterPro" id="IPR043128">
    <property type="entry name" value="Rev_trsase/Diguanyl_cyclase"/>
</dbReference>
<reference evidence="7" key="1">
    <citation type="submission" date="2020-06" db="EMBL/GenBank/DDBJ databases">
        <authorList>
            <consortium name="Wellcome Sanger Institute Data Sharing"/>
        </authorList>
    </citation>
    <scope>NUCLEOTIDE SEQUENCE [LARGE SCALE GENOMIC DNA]</scope>
</reference>
<dbReference type="InterPro" id="IPR001584">
    <property type="entry name" value="Integrase_cat-core"/>
</dbReference>
<dbReference type="PROSITE" id="PS50878">
    <property type="entry name" value="RT_POL"/>
    <property type="match status" value="1"/>
</dbReference>
<comment type="similarity">
    <text evidence="1">Belongs to the beta type-B retroviral polymerase family. HERV class-II K(HML-2) pol subfamily.</text>
</comment>
<accession>A0A8C5D510</accession>
<evidence type="ECO:0000256" key="2">
    <source>
        <dbReference type="ARBA" id="ARBA00012180"/>
    </source>
</evidence>
<dbReference type="InterPro" id="IPR043502">
    <property type="entry name" value="DNA/RNA_pol_sf"/>
</dbReference>
<dbReference type="Pfam" id="PF00665">
    <property type="entry name" value="rve"/>
    <property type="match status" value="1"/>
</dbReference>
<dbReference type="FunFam" id="3.10.20.370:FF:000001">
    <property type="entry name" value="Retrovirus-related Pol polyprotein from transposon 17.6-like protein"/>
    <property type="match status" value="1"/>
</dbReference>
<dbReference type="FunFam" id="3.30.420.10:FF:000063">
    <property type="entry name" value="Retrovirus-related Pol polyprotein from transposon 297-like Protein"/>
    <property type="match status" value="1"/>
</dbReference>
<dbReference type="PANTHER" id="PTHR37984">
    <property type="entry name" value="PROTEIN CBG26694"/>
    <property type="match status" value="1"/>
</dbReference>
<dbReference type="InterPro" id="IPR012337">
    <property type="entry name" value="RNaseH-like_sf"/>
</dbReference>
<dbReference type="PANTHER" id="PTHR37984:SF9">
    <property type="entry name" value="INTEGRASE CATALYTIC DOMAIN-CONTAINING PROTEIN"/>
    <property type="match status" value="1"/>
</dbReference>
<keyword evidence="8" id="KW-1185">Reference proteome</keyword>
<dbReference type="Gene3D" id="3.30.70.270">
    <property type="match status" value="2"/>
</dbReference>
<dbReference type="InterPro" id="IPR036397">
    <property type="entry name" value="RNaseH_sf"/>
</dbReference>
<dbReference type="GO" id="GO:0015074">
    <property type="term" value="P:DNA integration"/>
    <property type="evidence" value="ECO:0007669"/>
    <property type="project" value="InterPro"/>
</dbReference>
<feature type="domain" description="Reverse transcriptase" evidence="5">
    <location>
        <begin position="4"/>
        <end position="183"/>
    </location>
</feature>
<dbReference type="SUPFAM" id="SSF53098">
    <property type="entry name" value="Ribonuclease H-like"/>
    <property type="match status" value="1"/>
</dbReference>
<dbReference type="CDD" id="cd09274">
    <property type="entry name" value="RNase_HI_RT_Ty3"/>
    <property type="match status" value="1"/>
</dbReference>
<dbReference type="InterPro" id="IPR050951">
    <property type="entry name" value="Retrovirus_Pol_polyprotein"/>
</dbReference>
<evidence type="ECO:0000259" key="6">
    <source>
        <dbReference type="PROSITE" id="PS50994"/>
    </source>
</evidence>
<protein>
    <recommendedName>
        <fullName evidence="3">Gypsy retrotransposon integrase-like protein 1</fullName>
        <ecNumber evidence="2">3.1.26.4</ecNumber>
    </recommendedName>
</protein>
<dbReference type="Pfam" id="PF17921">
    <property type="entry name" value="Integrase_H2C2"/>
    <property type="match status" value="1"/>
</dbReference>
<feature type="domain" description="Integrase catalytic" evidence="6">
    <location>
        <begin position="557"/>
        <end position="716"/>
    </location>
</feature>
<dbReference type="InterPro" id="IPR000477">
    <property type="entry name" value="RT_dom"/>
</dbReference>
<evidence type="ECO:0000313" key="7">
    <source>
        <dbReference type="Ensembl" id="ENSGWIP00000002112.1"/>
    </source>
</evidence>